<name>A0A0G4IE75_9ALVE</name>
<feature type="region of interest" description="Disordered" evidence="1">
    <location>
        <begin position="318"/>
        <end position="410"/>
    </location>
</feature>
<protein>
    <submittedName>
        <fullName evidence="2">Uncharacterized protein</fullName>
    </submittedName>
</protein>
<proteinExistence type="predicted"/>
<dbReference type="EMBL" id="CDMZ01005889">
    <property type="protein sequence ID" value="CEM55572.1"/>
    <property type="molecule type" value="Genomic_DNA"/>
</dbReference>
<feature type="compositionally biased region" description="Basic and acidic residues" evidence="1">
    <location>
        <begin position="334"/>
        <end position="350"/>
    </location>
</feature>
<feature type="region of interest" description="Disordered" evidence="1">
    <location>
        <begin position="1"/>
        <end position="29"/>
    </location>
</feature>
<gene>
    <name evidence="2" type="ORF">Cvel_13649</name>
</gene>
<evidence type="ECO:0000313" key="2">
    <source>
        <dbReference type="EMBL" id="CEM55572.1"/>
    </source>
</evidence>
<sequence>MPPSGSDLSGKGGRTDAGSSEVLPPFARSQPQICIRTDESLIEMRQPQPADRDLPPAADPFGRHSVSPYSWGGRILGEVGEDSVAMEFLGSFENGTTKLCGSPSPNLNHCSTSLDPNRPLHWFDVCIQALAVHKDMVLLLGLIHADAAVENFVFHEGVVNVIDAEVRIVPEPPAASEPDTPKALPSLATTASTGGEREEIEAFVREAVNAGEYLGGERLIWLFFLWWAERAQSEREQSQPENFETTEQFTVVSPEFVLQAYEEAAVPSLERDRSRKVPMEVQITTLTFKVQYNPSESECQSEAESEDDFASACRRSLAFTAPPAPPRQRGYKAKQREEKRKREGLVDTQEKAGNSGTAQVSSSLDEEVQRIFEAGLCQSPQEESAERGGRGKGRGTGKGGKGKKNNRKKC</sequence>
<feature type="compositionally biased region" description="Polar residues" evidence="1">
    <location>
        <begin position="351"/>
        <end position="363"/>
    </location>
</feature>
<reference evidence="2" key="1">
    <citation type="submission" date="2014-11" db="EMBL/GenBank/DDBJ databases">
        <authorList>
            <person name="Otto D Thomas"/>
            <person name="Naeem Raeece"/>
        </authorList>
    </citation>
    <scope>NUCLEOTIDE SEQUENCE</scope>
</reference>
<evidence type="ECO:0000256" key="1">
    <source>
        <dbReference type="SAM" id="MobiDB-lite"/>
    </source>
</evidence>
<feature type="compositionally biased region" description="Basic residues" evidence="1">
    <location>
        <begin position="390"/>
        <end position="410"/>
    </location>
</feature>
<dbReference type="AlphaFoldDB" id="A0A0G4IE75"/>
<organism evidence="2">
    <name type="scientific">Chromera velia CCMP2878</name>
    <dbReference type="NCBI Taxonomy" id="1169474"/>
    <lineage>
        <taxon>Eukaryota</taxon>
        <taxon>Sar</taxon>
        <taxon>Alveolata</taxon>
        <taxon>Colpodellida</taxon>
        <taxon>Chromeraceae</taxon>
        <taxon>Chromera</taxon>
    </lineage>
</organism>
<accession>A0A0G4IE75</accession>
<dbReference type="VEuPathDB" id="CryptoDB:Cvel_13649"/>